<dbReference type="SUPFAM" id="SSF56601">
    <property type="entry name" value="beta-lactamase/transpeptidase-like"/>
    <property type="match status" value="1"/>
</dbReference>
<comment type="caution">
    <text evidence="14">The sequence shown here is derived from an EMBL/GenBank/DDBJ whole genome shotgun (WGS) entry which is preliminary data.</text>
</comment>
<keyword evidence="15" id="KW-1185">Reference proteome</keyword>
<evidence type="ECO:0000256" key="5">
    <source>
        <dbReference type="ARBA" id="ARBA00022692"/>
    </source>
</evidence>
<evidence type="ECO:0000256" key="8">
    <source>
        <dbReference type="ARBA" id="ARBA00022989"/>
    </source>
</evidence>
<evidence type="ECO:0000256" key="6">
    <source>
        <dbReference type="ARBA" id="ARBA00022960"/>
    </source>
</evidence>
<feature type="domain" description="Penicillin-binding protein dimerisation" evidence="13">
    <location>
        <begin position="66"/>
        <end position="326"/>
    </location>
</feature>
<evidence type="ECO:0000256" key="10">
    <source>
        <dbReference type="ARBA" id="ARBA00023316"/>
    </source>
</evidence>
<dbReference type="Pfam" id="PF03717">
    <property type="entry name" value="PBP_dimer"/>
    <property type="match status" value="1"/>
</dbReference>
<dbReference type="Pfam" id="PF00905">
    <property type="entry name" value="Transpeptidase"/>
    <property type="match status" value="1"/>
</dbReference>
<protein>
    <submittedName>
        <fullName evidence="14">Penicillin-binding transpeptidase domain-containing protein</fullName>
    </submittedName>
</protein>
<dbReference type="SUPFAM" id="SSF56519">
    <property type="entry name" value="Penicillin binding protein dimerisation domain"/>
    <property type="match status" value="1"/>
</dbReference>
<evidence type="ECO:0000256" key="2">
    <source>
        <dbReference type="ARBA" id="ARBA00004236"/>
    </source>
</evidence>
<gene>
    <name evidence="14" type="ORF">NK118_02990</name>
</gene>
<feature type="domain" description="Penicillin-binding protein transpeptidase" evidence="12">
    <location>
        <begin position="615"/>
        <end position="939"/>
    </location>
</feature>
<keyword evidence="10" id="KW-0961">Cell wall biogenesis/degradation</keyword>
<name>A0ABT1EES7_9FIRM</name>
<evidence type="ECO:0000256" key="3">
    <source>
        <dbReference type="ARBA" id="ARBA00007171"/>
    </source>
</evidence>
<dbReference type="InterPro" id="IPR012338">
    <property type="entry name" value="Beta-lactam/transpept-like"/>
</dbReference>
<dbReference type="Gene3D" id="3.40.710.10">
    <property type="entry name" value="DD-peptidase/beta-lactamase superfamily"/>
    <property type="match status" value="1"/>
</dbReference>
<keyword evidence="7" id="KW-0573">Peptidoglycan synthesis</keyword>
<dbReference type="InterPro" id="IPR036138">
    <property type="entry name" value="PBP_dimer_sf"/>
</dbReference>
<dbReference type="InterPro" id="IPR001460">
    <property type="entry name" value="PCN-bd_Tpept"/>
</dbReference>
<keyword evidence="9 11" id="KW-0472">Membrane</keyword>
<dbReference type="Proteomes" id="UP001523565">
    <property type="component" value="Unassembled WGS sequence"/>
</dbReference>
<keyword evidence="6" id="KW-0133">Cell shape</keyword>
<reference evidence="14 15" key="1">
    <citation type="journal article" date="2022" name="Genome Biol. Evol.">
        <title>Host diet, physiology and behaviors set the stage for Lachnospiraceae cladogenesis.</title>
        <authorList>
            <person name="Vera-Ponce De Leon A."/>
            <person name="Schneider M."/>
            <person name="Jahnes B.C."/>
            <person name="Sadowski V."/>
            <person name="Camuy-Velez L.A."/>
            <person name="Duan J."/>
            <person name="Sabree Z.L."/>
        </authorList>
    </citation>
    <scope>NUCLEOTIDE SEQUENCE [LARGE SCALE GENOMIC DNA]</scope>
    <source>
        <strain evidence="14 15">PAL227</strain>
    </source>
</reference>
<evidence type="ECO:0000313" key="15">
    <source>
        <dbReference type="Proteomes" id="UP001523565"/>
    </source>
</evidence>
<dbReference type="PANTHER" id="PTHR30627:SF2">
    <property type="entry name" value="PEPTIDOGLYCAN D,D-TRANSPEPTIDASE MRDA"/>
    <property type="match status" value="1"/>
</dbReference>
<dbReference type="EMBL" id="JAMZFV010000002">
    <property type="protein sequence ID" value="MCP1109211.1"/>
    <property type="molecule type" value="Genomic_DNA"/>
</dbReference>
<proteinExistence type="inferred from homology"/>
<evidence type="ECO:0000256" key="1">
    <source>
        <dbReference type="ARBA" id="ARBA00004167"/>
    </source>
</evidence>
<dbReference type="InterPro" id="IPR050515">
    <property type="entry name" value="Beta-lactam/transpept"/>
</dbReference>
<evidence type="ECO:0000313" key="14">
    <source>
        <dbReference type="EMBL" id="MCP1109211.1"/>
    </source>
</evidence>
<comment type="subcellular location">
    <subcellularLocation>
        <location evidence="2">Cell membrane</location>
    </subcellularLocation>
    <subcellularLocation>
        <location evidence="1">Membrane</location>
        <topology evidence="1">Single-pass membrane protein</topology>
    </subcellularLocation>
</comment>
<evidence type="ECO:0000259" key="13">
    <source>
        <dbReference type="Pfam" id="PF03717"/>
    </source>
</evidence>
<organism evidence="14 15">
    <name type="scientific">Ohessyouella blattaphilus</name>
    <dbReference type="NCBI Taxonomy" id="2949333"/>
    <lineage>
        <taxon>Bacteria</taxon>
        <taxon>Bacillati</taxon>
        <taxon>Bacillota</taxon>
        <taxon>Clostridia</taxon>
        <taxon>Lachnospirales</taxon>
        <taxon>Lachnospiraceae</taxon>
        <taxon>Ohessyouella</taxon>
    </lineage>
</organism>
<comment type="similarity">
    <text evidence="3">Belongs to the transpeptidase family.</text>
</comment>
<evidence type="ECO:0000256" key="9">
    <source>
        <dbReference type="ARBA" id="ARBA00023136"/>
    </source>
</evidence>
<feature type="transmembrane region" description="Helical" evidence="11">
    <location>
        <begin position="21"/>
        <end position="41"/>
    </location>
</feature>
<dbReference type="RefSeq" id="WP_262068114.1">
    <property type="nucleotide sequence ID" value="NZ_JAMXOC010000002.1"/>
</dbReference>
<dbReference type="PANTHER" id="PTHR30627">
    <property type="entry name" value="PEPTIDOGLYCAN D,D-TRANSPEPTIDASE"/>
    <property type="match status" value="1"/>
</dbReference>
<keyword evidence="5 11" id="KW-0812">Transmembrane</keyword>
<accession>A0ABT1EES7</accession>
<dbReference type="Gene3D" id="1.10.10.1230">
    <property type="entry name" value="Penicillin-binding protein, N-terminal non-catalytic domain, head sub-domain"/>
    <property type="match status" value="1"/>
</dbReference>
<keyword evidence="8 11" id="KW-1133">Transmembrane helix</keyword>
<dbReference type="Gene3D" id="3.90.1310.10">
    <property type="entry name" value="Penicillin-binding protein 2a (Domain 2)"/>
    <property type="match status" value="1"/>
</dbReference>
<dbReference type="InterPro" id="IPR005311">
    <property type="entry name" value="PBP_dimer"/>
</dbReference>
<sequence length="968" mass="106832">MFKRIFTNAKNRLQGIVANRLLVAIFIIIVLFVILIGRLFVLQIVNGQEYLDGFTMQIQKTKNTGGTRGNIYDRNGKIIAYNELAYSVTIEDNGEYDSLVDFNKELNATIQTTMEIVERNGDVVINNFGIILDAANNYKFVATNDTQLLRFIADVYGKTYIEDLSEEQQNSTADDIMKYLCTNEQYGYGINMKKMDKAQVLKLVNVRYAISLNSFQKYIETTIAEDVSKETVAEIMENMSHLQGVDIKEESLRRYNEPYAFASVIGYTGGISQEEYNEMEKDEQKRYFLTDEIGKSGLEAELETYLKGESGSVKLFVDNEGKIVETAETKEAKAGNDVHLTLDLDLQVAAYNVLEQEVAGVLLSRLRNILDYDRESVEDASELIVPIGDAYDALVSNDVLSIRHMTEEGAGATEVEVNGIFEGKKAEVLGAIEALLRDPGAASYEGSSEEVKAYLNHITDTVLTSRYQILVSSAIDRNDEVYKQWHDEGSVNIYTYLNHAIGKNWIDASKIQAEESTNKYSDSSELYNSLVDYIIQAIDNDNTLNKLVYRYLIKSGAVTGRQLCMILYEQNVLPFDQDQYNRLADSSLGAYDFLRGKIETLSITPGQLALEPCTGSLILTENKTGNVLACVSYPGYDNNRLANTMDSNYYNKLVQDQSTPFYNKVTQEATAPGSTYKPVTAIAALTEGVVDTSTIVNCTGTYEKVNPNPKCWIYPGAHGALNVTGAIAHSCNIFFYEAGYQMSLEPSETGEEQYSSSLGTDTLKKYATQFGLDEVSGLELPESEPKISDEASVPSAIGQGTNNFTTSQLVKYIGGVANRGVVKDLTLLNNVTDTDKNVVKEFDDKEETVVEGVADSSWDSVHQGMEQVIPQNFIAPFASLTSNGITVAGKSGTAQQSKTSADHALFVGFAPAADPEVSFAIRITNGYSSTYAAEVAGDMLSIYYNTKPREEVITGAAKSVSVDSTHND</sequence>
<keyword evidence="4" id="KW-1003">Cell membrane</keyword>
<evidence type="ECO:0000256" key="7">
    <source>
        <dbReference type="ARBA" id="ARBA00022984"/>
    </source>
</evidence>
<evidence type="ECO:0000259" key="12">
    <source>
        <dbReference type="Pfam" id="PF00905"/>
    </source>
</evidence>
<evidence type="ECO:0000256" key="4">
    <source>
        <dbReference type="ARBA" id="ARBA00022475"/>
    </source>
</evidence>
<evidence type="ECO:0000256" key="11">
    <source>
        <dbReference type="SAM" id="Phobius"/>
    </source>
</evidence>